<comment type="caution">
    <text evidence="2">The sequence shown here is derived from an EMBL/GenBank/DDBJ whole genome shotgun (WGS) entry which is preliminary data.</text>
</comment>
<gene>
    <name evidence="2" type="ORF">BN381_80072</name>
</gene>
<keyword evidence="3" id="KW-1185">Reference proteome</keyword>
<dbReference type="HOGENOM" id="CLU_3059675_0_0_11"/>
<dbReference type="Proteomes" id="UP000018291">
    <property type="component" value="Unassembled WGS sequence"/>
</dbReference>
<dbReference type="EMBL" id="CANL01000078">
    <property type="protein sequence ID" value="CCM65542.1"/>
    <property type="molecule type" value="Genomic_DNA"/>
</dbReference>
<feature type="region of interest" description="Disordered" evidence="1">
    <location>
        <begin position="1"/>
        <end position="53"/>
    </location>
</feature>
<evidence type="ECO:0000313" key="2">
    <source>
        <dbReference type="EMBL" id="CCM65542.1"/>
    </source>
</evidence>
<evidence type="ECO:0000313" key="3">
    <source>
        <dbReference type="Proteomes" id="UP000018291"/>
    </source>
</evidence>
<reference evidence="2 3" key="1">
    <citation type="journal article" date="2013" name="ISME J.">
        <title>Metabolic model for the filamentous 'Candidatus Microthrix parvicella' based on genomic and metagenomic analyses.</title>
        <authorList>
            <person name="Jon McIlroy S."/>
            <person name="Kristiansen R."/>
            <person name="Albertsen M."/>
            <person name="Michael Karst S."/>
            <person name="Rossetti S."/>
            <person name="Lund Nielsen J."/>
            <person name="Tandoi V."/>
            <person name="James Seviour R."/>
            <person name="Nielsen P.H."/>
        </authorList>
    </citation>
    <scope>NUCLEOTIDE SEQUENCE [LARGE SCALE GENOMIC DNA]</scope>
    <source>
        <strain evidence="2 3">RN1</strain>
    </source>
</reference>
<dbReference type="STRING" id="1229780.BN381_80072"/>
<accession>R4Z7I0</accession>
<dbReference type="AlphaFoldDB" id="R4Z7I0"/>
<sequence length="53" mass="5280">MTQDVSGVGASRLFGGGTSAPAGVESDTTTPNPTSKAAANRKTPEDLMEGDPT</sequence>
<evidence type="ECO:0000256" key="1">
    <source>
        <dbReference type="SAM" id="MobiDB-lite"/>
    </source>
</evidence>
<name>R4Z7I0_9ACTN</name>
<organism evidence="2 3">
    <name type="scientific">Candidatus Neomicrothrix parvicella RN1</name>
    <dbReference type="NCBI Taxonomy" id="1229780"/>
    <lineage>
        <taxon>Bacteria</taxon>
        <taxon>Bacillati</taxon>
        <taxon>Actinomycetota</taxon>
        <taxon>Acidimicrobiia</taxon>
        <taxon>Acidimicrobiales</taxon>
        <taxon>Microthrixaceae</taxon>
        <taxon>Candidatus Neomicrothrix</taxon>
    </lineage>
</organism>
<feature type="compositionally biased region" description="Polar residues" evidence="1">
    <location>
        <begin position="26"/>
        <end position="37"/>
    </location>
</feature>
<proteinExistence type="predicted"/>
<protein>
    <submittedName>
        <fullName evidence="2">Uncharacterized protein</fullName>
    </submittedName>
</protein>